<evidence type="ECO:0000256" key="1">
    <source>
        <dbReference type="ARBA" id="ARBA00008675"/>
    </source>
</evidence>
<dbReference type="Pfam" id="PF26587">
    <property type="entry name" value="AAA_lid_SMAX1"/>
    <property type="match status" value="1"/>
</dbReference>
<dbReference type="Gene3D" id="3.40.50.300">
    <property type="entry name" value="P-loop containing nucleotide triphosphate hydrolases"/>
    <property type="match status" value="1"/>
</dbReference>
<dbReference type="PANTHER" id="PTHR43572:SF38">
    <property type="entry name" value="PROTEIN SMAX1-LIKE 6"/>
    <property type="match status" value="1"/>
</dbReference>
<keyword evidence="3" id="KW-0805">Transcription regulation</keyword>
<dbReference type="InterPro" id="IPR051650">
    <property type="entry name" value="SL_signaling_regulator"/>
</dbReference>
<protein>
    <recommendedName>
        <fullName evidence="6">Clp R domain-containing protein</fullName>
    </recommendedName>
</protein>
<name>A0ABR0XXK4_REHGL</name>
<dbReference type="InterPro" id="IPR027417">
    <property type="entry name" value="P-loop_NTPase"/>
</dbReference>
<evidence type="ECO:0000256" key="2">
    <source>
        <dbReference type="ARBA" id="ARBA00022737"/>
    </source>
</evidence>
<dbReference type="Pfam" id="PF23569">
    <property type="entry name" value="NBD_SMAX1"/>
    <property type="match status" value="1"/>
</dbReference>
<evidence type="ECO:0000256" key="3">
    <source>
        <dbReference type="ARBA" id="ARBA00023015"/>
    </source>
</evidence>
<keyword evidence="4" id="KW-0804">Transcription</keyword>
<keyword evidence="2 5" id="KW-0677">Repeat</keyword>
<evidence type="ECO:0000256" key="5">
    <source>
        <dbReference type="PROSITE-ProRule" id="PRU01251"/>
    </source>
</evidence>
<organism evidence="7 8">
    <name type="scientific">Rehmannia glutinosa</name>
    <name type="common">Chinese foxglove</name>
    <dbReference type="NCBI Taxonomy" id="99300"/>
    <lineage>
        <taxon>Eukaryota</taxon>
        <taxon>Viridiplantae</taxon>
        <taxon>Streptophyta</taxon>
        <taxon>Embryophyta</taxon>
        <taxon>Tracheophyta</taxon>
        <taxon>Spermatophyta</taxon>
        <taxon>Magnoliopsida</taxon>
        <taxon>eudicotyledons</taxon>
        <taxon>Gunneridae</taxon>
        <taxon>Pentapetalae</taxon>
        <taxon>asterids</taxon>
        <taxon>lamiids</taxon>
        <taxon>Lamiales</taxon>
        <taxon>Orobanchaceae</taxon>
        <taxon>Rehmannieae</taxon>
        <taxon>Rehmannia</taxon>
    </lineage>
</organism>
<evidence type="ECO:0000256" key="4">
    <source>
        <dbReference type="ARBA" id="ARBA00023163"/>
    </source>
</evidence>
<dbReference type="SUPFAM" id="SSF52540">
    <property type="entry name" value="P-loop containing nucleoside triphosphate hydrolases"/>
    <property type="match status" value="1"/>
</dbReference>
<dbReference type="InterPro" id="IPR036628">
    <property type="entry name" value="Clp_N_dom_sf"/>
</dbReference>
<dbReference type="Pfam" id="PF07724">
    <property type="entry name" value="AAA_2"/>
    <property type="match status" value="1"/>
</dbReference>
<dbReference type="EMBL" id="JABTTQ020000001">
    <property type="protein sequence ID" value="KAK6163839.1"/>
    <property type="molecule type" value="Genomic_DNA"/>
</dbReference>
<accession>A0ABR0XXK4</accession>
<dbReference type="InterPro" id="IPR058954">
    <property type="entry name" value="AAA_lid_SMAX1"/>
</dbReference>
<evidence type="ECO:0000259" key="6">
    <source>
        <dbReference type="PROSITE" id="PS51903"/>
    </source>
</evidence>
<dbReference type="PANTHER" id="PTHR43572">
    <property type="entry name" value="CHAPERONE PROTEIN CLPD, CHLOROPLASTIC"/>
    <property type="match status" value="1"/>
</dbReference>
<comment type="similarity">
    <text evidence="1">Belongs to the ClpA/ClpB family.</text>
</comment>
<reference evidence="7 8" key="1">
    <citation type="journal article" date="2021" name="Comput. Struct. Biotechnol. J.">
        <title>De novo genome assembly of the potent medicinal plant Rehmannia glutinosa using nanopore technology.</title>
        <authorList>
            <person name="Ma L."/>
            <person name="Dong C."/>
            <person name="Song C."/>
            <person name="Wang X."/>
            <person name="Zheng X."/>
            <person name="Niu Y."/>
            <person name="Chen S."/>
            <person name="Feng W."/>
        </authorList>
    </citation>
    <scope>NUCLEOTIDE SEQUENCE [LARGE SCALE GENOMIC DNA]</scope>
    <source>
        <strain evidence="7">DH-2019</strain>
    </source>
</reference>
<evidence type="ECO:0000313" key="8">
    <source>
        <dbReference type="Proteomes" id="UP001318860"/>
    </source>
</evidence>
<dbReference type="Proteomes" id="UP001318860">
    <property type="component" value="Unassembled WGS sequence"/>
</dbReference>
<sequence length="1066" mass="118977">MPTPVSVARQCLAEAAAAVLDDAIAVAKRRSHAQTTSLHIVSALLALPSSTLREACTRSRSSAYSPRLQFRALELCVGVALDRVSVSKSAVDEPPVSNSLMAAIKRSQANQRRHPETFHLYQLQLNSDSLNSSSMSAVKVELKHFVMSILDDPIVSRVLGDAGFRTQEIKMAILNPLTMSRFSSTTSRPPPLFLCSLSDLDLNNFPFSEDAATEKVDENSRRIGDILLKSRRRNPLLIGVYASDAYRKFVDCLKRGETGVLPKEIDGLSVVSIEHEISECISSEEMMEVKFKQVVEMLQDCQGPGFIVNLGDLKAFLNVKSVDVVNSVVSKMKGLLINPGGKLWLIGFLSGDGDYKKLIERFPSIEMDWDLHLLPITTSSIGENFMRSFVPFGGFFTMPSELESLCTTATKSSRLCNLCNEKYEQEVSDVLKGVSTNSVADKQSVNLSSWLQIAECETSNRCLTVEAKEDQTILDARVTALKRKWSDICQRLHCSSTSQEDITLPNPHTSFQNFRIQKESANVSPYMPSDFQTIYLPKQEIIPKPVVLSTSVDTQSEIRVQGLELNDFRNSSASQKKMMSPPIACTSSPPVTTDLTLGTTLSDSAEECRRKPNLQEHYNGIQHSESSLSYDRLSHQVSQSSSCSYHREKQMYTKDLENSWNVLAEKVYWQVEAIQTISQTVSHCRNGNGRYHCSNKGNVWLSFVGPDKVGKRKIASAVAEIVFGGKEHLLSFDLSSQDVISPFNSIIDCHDPKYHKMKSGRKMIVDYLADELTKHPHSVVLLENVEKADFLVRNSLSQAVKTGKFPDSHGREININNNVFVLALTVLKVSEDMRFDKVASEFPEEKILEAKNLQMRILVGSVDGVYRRNSTTNVFVSPNKVNSNQCPFNKRKLNNNDLTEAEMSKRGCRLPGSIIDLNLPADDMEEDTDTVKSDDENDDSDDSEVWLEELLEHVDENVAFKPFDFDSLTQKILKKIDARLKQVGGSTLLLEIDREVMVQILAAAWLTDGKNALEDWIEQVLCLSMEEARQSCNVTSDVVMKLVQYDGLVVEAQASELCLPARIKVK</sequence>
<comment type="caution">
    <text evidence="7">The sequence shown here is derived from an EMBL/GenBank/DDBJ whole genome shotgun (WGS) entry which is preliminary data.</text>
</comment>
<keyword evidence="8" id="KW-1185">Reference proteome</keyword>
<dbReference type="Gene3D" id="1.10.1780.10">
    <property type="entry name" value="Clp, N-terminal domain"/>
    <property type="match status" value="1"/>
</dbReference>
<proteinExistence type="inferred from homology"/>
<gene>
    <name evidence="7" type="ORF">DH2020_000703</name>
</gene>
<dbReference type="InterPro" id="IPR003959">
    <property type="entry name" value="ATPase_AAA_core"/>
</dbReference>
<dbReference type="InterPro" id="IPR058680">
    <property type="entry name" value="NBD_SMAX1-like"/>
</dbReference>
<dbReference type="InterPro" id="IPR004176">
    <property type="entry name" value="Clp_R_N"/>
</dbReference>
<dbReference type="PROSITE" id="PS51903">
    <property type="entry name" value="CLP_R"/>
    <property type="match status" value="1"/>
</dbReference>
<evidence type="ECO:0000313" key="7">
    <source>
        <dbReference type="EMBL" id="KAK6163839.1"/>
    </source>
</evidence>
<feature type="domain" description="Clp R" evidence="6">
    <location>
        <begin position="8"/>
        <end position="180"/>
    </location>
</feature>